<dbReference type="GO" id="GO:0006285">
    <property type="term" value="P:base-excision repair, AP site formation"/>
    <property type="evidence" value="ECO:0007669"/>
    <property type="project" value="TreeGrafter"/>
</dbReference>
<dbReference type="EC" id="3.2.2.21" evidence="3"/>
<keyword evidence="5" id="KW-0378">Hydrolase</keyword>
<dbReference type="GO" id="GO:0005737">
    <property type="term" value="C:cytoplasm"/>
    <property type="evidence" value="ECO:0007669"/>
    <property type="project" value="TreeGrafter"/>
</dbReference>
<proteinExistence type="inferred from homology"/>
<dbReference type="SMART" id="SM00478">
    <property type="entry name" value="ENDO3c"/>
    <property type="match status" value="1"/>
</dbReference>
<organism evidence="8 9">
    <name type="scientific">Bacillus salacetis</name>
    <dbReference type="NCBI Taxonomy" id="2315464"/>
    <lineage>
        <taxon>Bacteria</taxon>
        <taxon>Bacillati</taxon>
        <taxon>Bacillota</taxon>
        <taxon>Bacilli</taxon>
        <taxon>Bacillales</taxon>
        <taxon>Bacillaceae</taxon>
        <taxon>Bacillus</taxon>
    </lineage>
</organism>
<dbReference type="AlphaFoldDB" id="A0A3A1QZA8"/>
<name>A0A3A1QZA8_9BACI</name>
<dbReference type="EMBL" id="QXIR01000010">
    <property type="protein sequence ID" value="RIW34626.1"/>
    <property type="molecule type" value="Genomic_DNA"/>
</dbReference>
<dbReference type="SUPFAM" id="SSF48150">
    <property type="entry name" value="DNA-glycosylase"/>
    <property type="match status" value="1"/>
</dbReference>
<dbReference type="InterPro" id="IPR023170">
    <property type="entry name" value="HhH_base_excis_C"/>
</dbReference>
<dbReference type="InterPro" id="IPR011257">
    <property type="entry name" value="DNA_glycosylase"/>
</dbReference>
<dbReference type="PANTHER" id="PTHR43003">
    <property type="entry name" value="DNA-3-METHYLADENINE GLYCOSYLASE"/>
    <property type="match status" value="1"/>
</dbReference>
<evidence type="ECO:0000313" key="8">
    <source>
        <dbReference type="EMBL" id="RIW34626.1"/>
    </source>
</evidence>
<comment type="similarity">
    <text evidence="2">Belongs to the alkylbase DNA glycosidase AlkA family.</text>
</comment>
<evidence type="ECO:0000256" key="3">
    <source>
        <dbReference type="ARBA" id="ARBA00012000"/>
    </source>
</evidence>
<feature type="domain" description="HhH-GPD" evidence="7">
    <location>
        <begin position="136"/>
        <end position="301"/>
    </location>
</feature>
<gene>
    <name evidence="8" type="ORF">D3H55_08920</name>
</gene>
<evidence type="ECO:0000256" key="5">
    <source>
        <dbReference type="ARBA" id="ARBA00022801"/>
    </source>
</evidence>
<evidence type="ECO:0000313" key="9">
    <source>
        <dbReference type="Proteomes" id="UP000265801"/>
    </source>
</evidence>
<dbReference type="CDD" id="cd00056">
    <property type="entry name" value="ENDO3c"/>
    <property type="match status" value="1"/>
</dbReference>
<reference evidence="8 9" key="1">
    <citation type="submission" date="2018-09" db="EMBL/GenBank/DDBJ databases">
        <title>Bacillus saliacetes sp. nov., isolated from Thai shrimp paste (Ka-pi).</title>
        <authorList>
            <person name="Daroonpunt R."/>
            <person name="Tanasupawat S."/>
            <person name="Yiamsombut S."/>
        </authorList>
    </citation>
    <scope>NUCLEOTIDE SEQUENCE [LARGE SCALE GENOMIC DNA]</scope>
    <source>
        <strain evidence="8 9">SKP7-4</strain>
    </source>
</reference>
<dbReference type="Gene3D" id="1.10.340.30">
    <property type="entry name" value="Hypothetical protein, domain 2"/>
    <property type="match status" value="1"/>
</dbReference>
<keyword evidence="6" id="KW-0234">DNA repair</keyword>
<dbReference type="Pfam" id="PF07934">
    <property type="entry name" value="OGG_N"/>
    <property type="match status" value="1"/>
</dbReference>
<dbReference type="FunFam" id="1.10.340.30:FF:000004">
    <property type="entry name" value="DNA-3-methyladenine glycosylase II"/>
    <property type="match status" value="1"/>
</dbReference>
<protein>
    <recommendedName>
        <fullName evidence="3">DNA-3-methyladenine glycosylase II</fullName>
        <ecNumber evidence="3">3.2.2.21</ecNumber>
    </recommendedName>
</protein>
<comment type="catalytic activity">
    <reaction evidence="1">
        <text>Hydrolysis of alkylated DNA, releasing 3-methyladenine, 3-methylguanine, 7-methylguanine and 7-methyladenine.</text>
        <dbReference type="EC" id="3.2.2.21"/>
    </reaction>
</comment>
<dbReference type="OrthoDB" id="9785929at2"/>
<dbReference type="Gene3D" id="1.10.1670.10">
    <property type="entry name" value="Helix-hairpin-Helix base-excision DNA repair enzymes (C-terminal)"/>
    <property type="match status" value="1"/>
</dbReference>
<dbReference type="GO" id="GO:0043916">
    <property type="term" value="F:DNA-7-methylguanine glycosylase activity"/>
    <property type="evidence" value="ECO:0007669"/>
    <property type="project" value="TreeGrafter"/>
</dbReference>
<dbReference type="InterPro" id="IPR012904">
    <property type="entry name" value="OGG_N"/>
</dbReference>
<evidence type="ECO:0000256" key="1">
    <source>
        <dbReference type="ARBA" id="ARBA00000086"/>
    </source>
</evidence>
<dbReference type="RefSeq" id="WP_119546564.1">
    <property type="nucleotide sequence ID" value="NZ_QXIR01000010.1"/>
</dbReference>
<sequence>MKWKDQGSFIEIFPPADFSFQECLIFLGRSHQEILHRISEGYLYKLIKADDQQILLKIGAAPHSIKVEFPISEPNQNIREKAADYLLEWFDMDRELKGFYQMAASDEILQAVCANHFGLRIIGIPDLFEALTWAVIGQQINLTFAYTLKKRFVEHYGECLDYEGIVYWLYPEPDIIAELEVEDLRKLQFTNRKAEYIIGIAKSMKAGLLAKKELLQAEDYPQLKETLMKIRGIGGWTADYVMMKCLKHPRSFPIADVGLHNAIKLQKGMERKPTIREIEDMAENWKGWEAYAVFYLWRSLYE</sequence>
<dbReference type="GO" id="GO:0008725">
    <property type="term" value="F:DNA-3-methyladenine glycosylase activity"/>
    <property type="evidence" value="ECO:0007669"/>
    <property type="project" value="TreeGrafter"/>
</dbReference>
<evidence type="ECO:0000256" key="4">
    <source>
        <dbReference type="ARBA" id="ARBA00022763"/>
    </source>
</evidence>
<accession>A0A3A1QZA8</accession>
<dbReference type="InterPro" id="IPR037046">
    <property type="entry name" value="AlkA_N_sf"/>
</dbReference>
<evidence type="ECO:0000259" key="7">
    <source>
        <dbReference type="SMART" id="SM00478"/>
    </source>
</evidence>
<dbReference type="InterPro" id="IPR051912">
    <property type="entry name" value="Alkylbase_DNA_Glycosylase/TA"/>
</dbReference>
<dbReference type="InterPro" id="IPR003265">
    <property type="entry name" value="HhH-GPD_domain"/>
</dbReference>
<dbReference type="GO" id="GO:0032993">
    <property type="term" value="C:protein-DNA complex"/>
    <property type="evidence" value="ECO:0007669"/>
    <property type="project" value="TreeGrafter"/>
</dbReference>
<dbReference type="GO" id="GO:0032131">
    <property type="term" value="F:alkylated DNA binding"/>
    <property type="evidence" value="ECO:0007669"/>
    <property type="project" value="TreeGrafter"/>
</dbReference>
<dbReference type="PANTHER" id="PTHR43003:SF12">
    <property type="entry name" value="DNA-3-METHYLADENINE GLYCOSYLASE"/>
    <property type="match status" value="1"/>
</dbReference>
<comment type="caution">
    <text evidence="8">The sequence shown here is derived from an EMBL/GenBank/DDBJ whole genome shotgun (WGS) entry which is preliminary data.</text>
</comment>
<dbReference type="Pfam" id="PF00730">
    <property type="entry name" value="HhH-GPD"/>
    <property type="match status" value="1"/>
</dbReference>
<evidence type="ECO:0000256" key="2">
    <source>
        <dbReference type="ARBA" id="ARBA00010817"/>
    </source>
</evidence>
<dbReference type="GO" id="GO:0006307">
    <property type="term" value="P:DNA alkylation repair"/>
    <property type="evidence" value="ECO:0007669"/>
    <property type="project" value="TreeGrafter"/>
</dbReference>
<dbReference type="GO" id="GO:0008534">
    <property type="term" value="F:oxidized purine nucleobase lesion DNA N-glycosylase activity"/>
    <property type="evidence" value="ECO:0007669"/>
    <property type="project" value="InterPro"/>
</dbReference>
<dbReference type="GO" id="GO:0006289">
    <property type="term" value="P:nucleotide-excision repair"/>
    <property type="evidence" value="ECO:0007669"/>
    <property type="project" value="InterPro"/>
</dbReference>
<evidence type="ECO:0000256" key="6">
    <source>
        <dbReference type="ARBA" id="ARBA00023204"/>
    </source>
</evidence>
<dbReference type="Gene3D" id="3.30.310.20">
    <property type="entry name" value="DNA-3-methyladenine glycosylase AlkA, N-terminal domain"/>
    <property type="match status" value="1"/>
</dbReference>
<keyword evidence="9" id="KW-1185">Reference proteome</keyword>
<dbReference type="Proteomes" id="UP000265801">
    <property type="component" value="Unassembled WGS sequence"/>
</dbReference>
<keyword evidence="4" id="KW-0227">DNA damage</keyword>